<comment type="caution">
    <text evidence="3">The sequence shown here is derived from an EMBL/GenBank/DDBJ whole genome shotgun (WGS) entry which is preliminary data.</text>
</comment>
<dbReference type="Proteomes" id="UP000746503">
    <property type="component" value="Unassembled WGS sequence"/>
</dbReference>
<evidence type="ECO:0000259" key="2">
    <source>
        <dbReference type="Pfam" id="PF06889"/>
    </source>
</evidence>
<dbReference type="Pfam" id="PF06889">
    <property type="entry name" value="DUF1266"/>
    <property type="match status" value="1"/>
</dbReference>
<evidence type="ECO:0000313" key="4">
    <source>
        <dbReference type="Proteomes" id="UP000746503"/>
    </source>
</evidence>
<organism evidence="3 4">
    <name type="scientific">Streptomyces spiramenti</name>
    <dbReference type="NCBI Taxonomy" id="2720606"/>
    <lineage>
        <taxon>Bacteria</taxon>
        <taxon>Bacillati</taxon>
        <taxon>Actinomycetota</taxon>
        <taxon>Actinomycetes</taxon>
        <taxon>Kitasatosporales</taxon>
        <taxon>Streptomycetaceae</taxon>
        <taxon>Streptomyces</taxon>
    </lineage>
</organism>
<proteinExistence type="predicted"/>
<reference evidence="3 4" key="1">
    <citation type="submission" date="2020-03" db="EMBL/GenBank/DDBJ databases">
        <title>Draft genome of Streptomyces sp. ventii, isolated from the Axial Seamount in the Pacific Ocean, and resequencing of the two type strains Streptomyces lonarensis strain NCL 716 and Streptomyces bohaiensis strain 11A07.</title>
        <authorList>
            <person name="Loughran R.M."/>
            <person name="Pfannmuller K.M."/>
            <person name="Wasson B.J."/>
            <person name="Deadmond M.C."/>
            <person name="Paddock B.E."/>
            <person name="Koyack M.J."/>
            <person name="Gallegos D.A."/>
            <person name="Mitchell E.A."/>
            <person name="Ushijima B."/>
            <person name="Saw J.H."/>
            <person name="Mcphail K.L."/>
            <person name="Videau P."/>
        </authorList>
    </citation>
    <scope>NUCLEOTIDE SEQUENCE [LARGE SCALE GENOMIC DNA]</scope>
    <source>
        <strain evidence="4">5675061</strain>
    </source>
</reference>
<protein>
    <submittedName>
        <fullName evidence="3">DUF1266 domain-containing protein</fullName>
    </submittedName>
</protein>
<dbReference type="EMBL" id="JAAVJB010000162">
    <property type="protein sequence ID" value="NJP68034.1"/>
    <property type="molecule type" value="Genomic_DNA"/>
</dbReference>
<name>A0ABX1ALP7_9ACTN</name>
<keyword evidence="4" id="KW-1185">Reference proteome</keyword>
<evidence type="ECO:0000313" key="3">
    <source>
        <dbReference type="EMBL" id="NJP68034.1"/>
    </source>
</evidence>
<dbReference type="RefSeq" id="WP_167934544.1">
    <property type="nucleotide sequence ID" value="NZ_JAAVJB010000162.1"/>
</dbReference>
<accession>A0ABX1ALP7</accession>
<feature type="domain" description="DUF1266" evidence="2">
    <location>
        <begin position="198"/>
        <end position="405"/>
    </location>
</feature>
<feature type="region of interest" description="Disordered" evidence="1">
    <location>
        <begin position="1"/>
        <end position="26"/>
    </location>
</feature>
<dbReference type="InterPro" id="IPR009677">
    <property type="entry name" value="DUF1266"/>
</dbReference>
<gene>
    <name evidence="3" type="ORF">HCJ92_17435</name>
</gene>
<evidence type="ECO:0000256" key="1">
    <source>
        <dbReference type="SAM" id="MobiDB-lite"/>
    </source>
</evidence>
<sequence>MDNGISEGSAGGPGAEQPQGPFRPPTEVEHQLYEAGETGDWTAFFATLAATDLFVPARRDAVDADPGRVSLSPFRDPDMEGLCQAVYTRGLLPEPVPGQVHERTELAWLARIWPSSLRWLAVNPGTPVETFVPADPRAWRKYARKAGQEPRMKTVWTGPLHDALAHGMACGALLLVNNGHPWNHLGWQGQGYSEEQESLRRWWDITSRDQLLYAMQGLMAGDYSPSDWEFALRVREALAEEYGTLPDGDTWRDAAERVLIARTAELVESTGRPPGFDLHADIESTRELIGRILRYEARFRADGILIGEDVVRSVLAWDFGRASAMARWGLGARYCEPDEAREALLTTGANARRIYRGWGDYAAGYILGRCLHFDDETFGSWYTDMVAVHRILTGDMESPWLSVPWHHPADGPEGSDGGRNG</sequence>